<dbReference type="GO" id="GO:0006313">
    <property type="term" value="P:DNA transposition"/>
    <property type="evidence" value="ECO:0007669"/>
    <property type="project" value="InterPro"/>
</dbReference>
<comment type="caution">
    <text evidence="3">The sequence shown here is derived from an EMBL/GenBank/DDBJ whole genome shotgun (WGS) entry which is preliminary data.</text>
</comment>
<organism evidence="3 4">
    <name type="scientific">Trichonephila clavipes</name>
    <name type="common">Golden silk orbweaver</name>
    <name type="synonym">Nephila clavipes</name>
    <dbReference type="NCBI Taxonomy" id="2585209"/>
    <lineage>
        <taxon>Eukaryota</taxon>
        <taxon>Metazoa</taxon>
        <taxon>Ecdysozoa</taxon>
        <taxon>Arthropoda</taxon>
        <taxon>Chelicerata</taxon>
        <taxon>Arachnida</taxon>
        <taxon>Araneae</taxon>
        <taxon>Araneomorphae</taxon>
        <taxon>Entelegynae</taxon>
        <taxon>Araneoidea</taxon>
        <taxon>Nephilidae</taxon>
        <taxon>Trichonephila</taxon>
    </lineage>
</organism>
<sequence length="114" mass="13442">MARRNHLDDFTRGRMIGKLEEGRTVTSVAAELRINKSVVSRTWRKKGRHQSASVIDQQLCTTMGRQVSWFTVARHLHKGGLFAHRPERCLPLKVDHQCHRLQWCREQRNWTIDQ</sequence>
<comment type="subcellular location">
    <subcellularLocation>
        <location evidence="1">Nucleus</location>
    </subcellularLocation>
</comment>
<protein>
    <submittedName>
        <fullName evidence="3">Transposable element Tcb2 transposase</fullName>
    </submittedName>
</protein>
<name>A0A8X6RZ00_TRICX</name>
<dbReference type="SUPFAM" id="SSF46689">
    <property type="entry name" value="Homeodomain-like"/>
    <property type="match status" value="1"/>
</dbReference>
<evidence type="ECO:0000256" key="1">
    <source>
        <dbReference type="ARBA" id="ARBA00004123"/>
    </source>
</evidence>
<evidence type="ECO:0000313" key="4">
    <source>
        <dbReference type="Proteomes" id="UP000887159"/>
    </source>
</evidence>
<keyword evidence="4" id="KW-1185">Reference proteome</keyword>
<feature type="domain" description="Transposase Tc1-like" evidence="2">
    <location>
        <begin position="45"/>
        <end position="108"/>
    </location>
</feature>
<reference evidence="3" key="1">
    <citation type="submission" date="2020-08" db="EMBL/GenBank/DDBJ databases">
        <title>Multicomponent nature underlies the extraordinary mechanical properties of spider dragline silk.</title>
        <authorList>
            <person name="Kono N."/>
            <person name="Nakamura H."/>
            <person name="Mori M."/>
            <person name="Yoshida Y."/>
            <person name="Ohtoshi R."/>
            <person name="Malay A.D."/>
            <person name="Moran D.A.P."/>
            <person name="Tomita M."/>
            <person name="Numata K."/>
            <person name="Arakawa K."/>
        </authorList>
    </citation>
    <scope>NUCLEOTIDE SEQUENCE</scope>
</reference>
<dbReference type="GO" id="GO:0003677">
    <property type="term" value="F:DNA binding"/>
    <property type="evidence" value="ECO:0007669"/>
    <property type="project" value="InterPro"/>
</dbReference>
<dbReference type="EMBL" id="BMAU01021229">
    <property type="protein sequence ID" value="GFY01515.1"/>
    <property type="molecule type" value="Genomic_DNA"/>
</dbReference>
<evidence type="ECO:0000313" key="3">
    <source>
        <dbReference type="EMBL" id="GFY01515.1"/>
    </source>
</evidence>
<proteinExistence type="predicted"/>
<dbReference type="GO" id="GO:0005634">
    <property type="term" value="C:nucleus"/>
    <property type="evidence" value="ECO:0007669"/>
    <property type="project" value="UniProtKB-SubCell"/>
</dbReference>
<dbReference type="InterPro" id="IPR009057">
    <property type="entry name" value="Homeodomain-like_sf"/>
</dbReference>
<dbReference type="Pfam" id="PF01498">
    <property type="entry name" value="HTH_Tnp_Tc3_2"/>
    <property type="match status" value="1"/>
</dbReference>
<dbReference type="GO" id="GO:0015074">
    <property type="term" value="P:DNA integration"/>
    <property type="evidence" value="ECO:0007669"/>
    <property type="project" value="InterPro"/>
</dbReference>
<gene>
    <name evidence="3" type="primary">X975_02180</name>
    <name evidence="3" type="ORF">TNCV_2607021</name>
</gene>
<evidence type="ECO:0000259" key="2">
    <source>
        <dbReference type="Pfam" id="PF01498"/>
    </source>
</evidence>
<accession>A0A8X6RZ00</accession>
<dbReference type="AlphaFoldDB" id="A0A8X6RZ00"/>
<dbReference type="InterPro" id="IPR002492">
    <property type="entry name" value="Transposase_Tc1-like"/>
</dbReference>
<dbReference type="Proteomes" id="UP000887159">
    <property type="component" value="Unassembled WGS sequence"/>
</dbReference>